<gene>
    <name evidence="1" type="ORF">MLE19_08995</name>
</gene>
<evidence type="ECO:0000313" key="2">
    <source>
        <dbReference type="Proteomes" id="UP001320609"/>
    </source>
</evidence>
<dbReference type="Proteomes" id="UP001320609">
    <property type="component" value="Unassembled WGS sequence"/>
</dbReference>
<evidence type="ECO:0000313" key="1">
    <source>
        <dbReference type="EMBL" id="MCH4811466.1"/>
    </source>
</evidence>
<comment type="caution">
    <text evidence="1">The sequence shown here is derived from an EMBL/GenBank/DDBJ whole genome shotgun (WGS) entry which is preliminary data.</text>
</comment>
<accession>A0ABS9S5S3</accession>
<sequence>MPLHGEYRTFHNEKTTWWQPYRFPIDQLEELEDQKSYLWDRENLPDFSQLLTASKSAKNQEWYVLRGFWSQEQGNSKKNKKGPRLDCWFRINSVIVNESDFNKVKRKISKESLIDPHTVSIPKISEGFIGEYPWHSVYDQLSNWQDLDTDFHGLILAKHIVPVSEYLWERGNFDHSIDETLSIYLPAKELVNELGMERMPNEFGNWRVGEDIVFTDPSVEEYGPSYALMKTDALNEWMTKNNLRILWLIGGEKQLFSSDLGSSEFFGRLVYSGVYWLEDDLPVGNLHFRKEE</sequence>
<proteinExistence type="predicted"/>
<organism evidence="1 2">
    <name type="scientific">Vreelandella neptunia</name>
    <dbReference type="NCBI Taxonomy" id="115551"/>
    <lineage>
        <taxon>Bacteria</taxon>
        <taxon>Pseudomonadati</taxon>
        <taxon>Pseudomonadota</taxon>
        <taxon>Gammaproteobacteria</taxon>
        <taxon>Oceanospirillales</taxon>
        <taxon>Halomonadaceae</taxon>
        <taxon>Vreelandella</taxon>
    </lineage>
</organism>
<protein>
    <submittedName>
        <fullName evidence="1">Uncharacterized protein</fullName>
    </submittedName>
</protein>
<dbReference type="EMBL" id="JAKVTW010000005">
    <property type="protein sequence ID" value="MCH4811466.1"/>
    <property type="molecule type" value="Genomic_DNA"/>
</dbReference>
<dbReference type="RefSeq" id="WP_240717843.1">
    <property type="nucleotide sequence ID" value="NZ_JAKVTW010000005.1"/>
</dbReference>
<reference evidence="1 2" key="1">
    <citation type="submission" date="2022-03" db="EMBL/GenBank/DDBJ databases">
        <title>Genomic signatures underlying metal tolerance in selected Arctic bacterial isolates.</title>
        <authorList>
            <person name="Thomas F.A."/>
            <person name="Venkatachalam S."/>
            <person name="Krishnan K.P."/>
        </authorList>
    </citation>
    <scope>NUCLEOTIDE SEQUENCE [LARGE SCALE GENOMIC DNA]</scope>
    <source>
        <strain evidence="1 2">HM116</strain>
    </source>
</reference>
<keyword evidence="2" id="KW-1185">Reference proteome</keyword>
<name>A0ABS9S5S3_9GAMM</name>